<evidence type="ECO:0000313" key="2">
    <source>
        <dbReference type="Proteomes" id="UP000266841"/>
    </source>
</evidence>
<comment type="caution">
    <text evidence="1">The sequence shown here is derived from an EMBL/GenBank/DDBJ whole genome shotgun (WGS) entry which is preliminary data.</text>
</comment>
<accession>K0TB05</accession>
<name>K0TB05_THAOC</name>
<sequence length="79" mass="8862">MKSSAELMMKRPVNITEQQRVHVGFELMLDSDAPPTVVKPKASGVSLCWAHGHAQGKGPYQTGKTDFYHRRIFMRVACC</sequence>
<organism evidence="1 2">
    <name type="scientific">Thalassiosira oceanica</name>
    <name type="common">Marine diatom</name>
    <dbReference type="NCBI Taxonomy" id="159749"/>
    <lineage>
        <taxon>Eukaryota</taxon>
        <taxon>Sar</taxon>
        <taxon>Stramenopiles</taxon>
        <taxon>Ochrophyta</taxon>
        <taxon>Bacillariophyta</taxon>
        <taxon>Coscinodiscophyceae</taxon>
        <taxon>Thalassiosirophycidae</taxon>
        <taxon>Thalassiosirales</taxon>
        <taxon>Thalassiosiraceae</taxon>
        <taxon>Thalassiosira</taxon>
    </lineage>
</organism>
<gene>
    <name evidence="1" type="ORF">THAOC_02304</name>
</gene>
<keyword evidence="2" id="KW-1185">Reference proteome</keyword>
<evidence type="ECO:0000313" key="1">
    <source>
        <dbReference type="EMBL" id="EJK75953.1"/>
    </source>
</evidence>
<protein>
    <submittedName>
        <fullName evidence="1">Uncharacterized protein</fullName>
    </submittedName>
</protein>
<dbReference type="AlphaFoldDB" id="K0TB05"/>
<dbReference type="Proteomes" id="UP000266841">
    <property type="component" value="Unassembled WGS sequence"/>
</dbReference>
<reference evidence="1 2" key="1">
    <citation type="journal article" date="2012" name="Genome Biol.">
        <title>Genome and low-iron response of an oceanic diatom adapted to chronic iron limitation.</title>
        <authorList>
            <person name="Lommer M."/>
            <person name="Specht M."/>
            <person name="Roy A.S."/>
            <person name="Kraemer L."/>
            <person name="Andreson R."/>
            <person name="Gutowska M.A."/>
            <person name="Wolf J."/>
            <person name="Bergner S.V."/>
            <person name="Schilhabel M.B."/>
            <person name="Klostermeier U.C."/>
            <person name="Beiko R.G."/>
            <person name="Rosenstiel P."/>
            <person name="Hippler M."/>
            <person name="Laroche J."/>
        </authorList>
    </citation>
    <scope>NUCLEOTIDE SEQUENCE [LARGE SCALE GENOMIC DNA]</scope>
    <source>
        <strain evidence="1 2">CCMP1005</strain>
    </source>
</reference>
<proteinExistence type="predicted"/>
<dbReference type="EMBL" id="AGNL01002636">
    <property type="protein sequence ID" value="EJK75953.1"/>
    <property type="molecule type" value="Genomic_DNA"/>
</dbReference>